<comment type="similarity">
    <text evidence="1 4">Belongs to the pseudouridine synthase RsuA family.</text>
</comment>
<dbReference type="SMART" id="SM00363">
    <property type="entry name" value="S4"/>
    <property type="match status" value="1"/>
</dbReference>
<dbReference type="SUPFAM" id="SSF55120">
    <property type="entry name" value="Pseudouridine synthase"/>
    <property type="match status" value="1"/>
</dbReference>
<evidence type="ECO:0000256" key="1">
    <source>
        <dbReference type="ARBA" id="ARBA00008348"/>
    </source>
</evidence>
<evidence type="ECO:0000256" key="2">
    <source>
        <dbReference type="ARBA" id="ARBA00023235"/>
    </source>
</evidence>
<evidence type="ECO:0000256" key="4">
    <source>
        <dbReference type="RuleBase" id="RU003887"/>
    </source>
</evidence>
<dbReference type="Gene3D" id="3.10.290.10">
    <property type="entry name" value="RNA-binding S4 domain"/>
    <property type="match status" value="1"/>
</dbReference>
<dbReference type="Gene3D" id="3.30.70.1560">
    <property type="entry name" value="Alpha-L RNA-binding motif"/>
    <property type="match status" value="1"/>
</dbReference>
<dbReference type="KEGG" id="add:HUW48_25420"/>
<dbReference type="InterPro" id="IPR036986">
    <property type="entry name" value="S4_RNA-bd_sf"/>
</dbReference>
<dbReference type="PANTHER" id="PTHR47683:SF2">
    <property type="entry name" value="RNA-BINDING S4 DOMAIN-CONTAINING PROTEIN"/>
    <property type="match status" value="1"/>
</dbReference>
<feature type="compositionally biased region" description="Basic and acidic residues" evidence="5">
    <location>
        <begin position="42"/>
        <end position="56"/>
    </location>
</feature>
<dbReference type="Gene3D" id="3.30.70.580">
    <property type="entry name" value="Pseudouridine synthase I, catalytic domain, N-terminal subdomain"/>
    <property type="match status" value="1"/>
</dbReference>
<dbReference type="InterPro" id="IPR018496">
    <property type="entry name" value="PsdUridine_synth_RsuA/RluB_CS"/>
</dbReference>
<reference evidence="7 8" key="2">
    <citation type="submission" date="2020-08" db="EMBL/GenBank/DDBJ databases">
        <title>Adhaeribacter dokdonensis sp. nov., isolated from the rhizosphere of Elymus tsukushiensis, a plant native to the Dokdo Islands, Republic of Korea.</title>
        <authorList>
            <person name="Ghim S.Y."/>
        </authorList>
    </citation>
    <scope>NUCLEOTIDE SEQUENCE [LARGE SCALE GENOMIC DNA]</scope>
    <source>
        <strain evidence="7 8">KUDC8001</strain>
    </source>
</reference>
<feature type="compositionally biased region" description="Polar residues" evidence="5">
    <location>
        <begin position="1"/>
        <end position="17"/>
    </location>
</feature>
<feature type="compositionally biased region" description="Basic and acidic residues" evidence="5">
    <location>
        <begin position="118"/>
        <end position="146"/>
    </location>
</feature>
<dbReference type="InterPro" id="IPR006145">
    <property type="entry name" value="PsdUridine_synth_RsuA/RluA"/>
</dbReference>
<dbReference type="GO" id="GO:0003723">
    <property type="term" value="F:RNA binding"/>
    <property type="evidence" value="ECO:0007669"/>
    <property type="project" value="UniProtKB-KW"/>
</dbReference>
<dbReference type="InterPro" id="IPR020094">
    <property type="entry name" value="TruA/RsuA/RluB/E/F_N"/>
</dbReference>
<gene>
    <name evidence="7" type="ORF">HUW48_25420</name>
</gene>
<feature type="compositionally biased region" description="Basic and acidic residues" evidence="5">
    <location>
        <begin position="198"/>
        <end position="220"/>
    </location>
</feature>
<keyword evidence="3" id="KW-0694">RNA-binding</keyword>
<dbReference type="Pfam" id="PF00849">
    <property type="entry name" value="PseudoU_synth_2"/>
    <property type="match status" value="1"/>
</dbReference>
<dbReference type="GO" id="GO:0000455">
    <property type="term" value="P:enzyme-directed rRNA pseudouridine synthesis"/>
    <property type="evidence" value="ECO:0007669"/>
    <property type="project" value="UniProtKB-ARBA"/>
</dbReference>
<evidence type="ECO:0000256" key="5">
    <source>
        <dbReference type="SAM" id="MobiDB-lite"/>
    </source>
</evidence>
<dbReference type="InterPro" id="IPR002942">
    <property type="entry name" value="S4_RNA-bd"/>
</dbReference>
<evidence type="ECO:0000259" key="6">
    <source>
        <dbReference type="SMART" id="SM00363"/>
    </source>
</evidence>
<dbReference type="InterPro" id="IPR042092">
    <property type="entry name" value="PsdUridine_s_RsuA/RluB/E/F_cat"/>
</dbReference>
<feature type="compositionally biased region" description="Basic and acidic residues" evidence="5">
    <location>
        <begin position="171"/>
        <end position="190"/>
    </location>
</feature>
<dbReference type="Proteomes" id="UP000514509">
    <property type="component" value="Chromosome"/>
</dbReference>
<dbReference type="SUPFAM" id="SSF55174">
    <property type="entry name" value="Alpha-L RNA-binding motif"/>
    <property type="match status" value="1"/>
</dbReference>
<dbReference type="GO" id="GO:0120159">
    <property type="term" value="F:rRNA pseudouridine synthase activity"/>
    <property type="evidence" value="ECO:0007669"/>
    <property type="project" value="UniProtKB-ARBA"/>
</dbReference>
<sequence length="593" mass="68746">MATESNSTGSGKFNSRNKFTKRSSNDSDNKSWSKGKSPRFNNEGKKVFNRSNRFDRSSPSTDGNRENNQNQEPGSFRENRNNQEGSNYRRNGDNKRFGGFQSNNKFKNSKPFTSRNSFSKEGDGAPKRYQRSDESGESNRESDYRPARPYNPNRNFNTENRYRKSPFGDVPKGKPGERNRSFKPEKEAYRQKLQSEGNSHEDRFGNERRPFNRDKEEGNSTRKPFNRFNQEASNDDRRPFDRNGSTDRKPYGGSREETGARKPFNRNRDEATGERKSFNRTRDNKNQEHAPFQRSREETRPDRDKFVKKPFNKRDSGRDEPRSFRRNTEERPNEAPDYDLRRFSQRDSNKSGDGNHADGGIRLNRYIANAGVCSRREADTLIAAGEIKVNGEVVIEMGYMVKPEDTVQYGKKRLNREKMVYVLLNKPKDFITTTEDPEGRKTVMNLVENASKERIFPVGRLDRNTTGLLLFTNDGELAQKLTHPSHENSKIYQVELDKPITREDFVKIEAGLELEDGKAEVDELALVGDTGKFLGIKIHIGKNRIVRRIFEHLGYEVVSLDRVQYAGLTKKDLPRGKWRFLSEKEVIRLKYFL</sequence>
<organism evidence="7 8">
    <name type="scientific">Adhaeribacter radiodurans</name>
    <dbReference type="NCBI Taxonomy" id="2745197"/>
    <lineage>
        <taxon>Bacteria</taxon>
        <taxon>Pseudomonadati</taxon>
        <taxon>Bacteroidota</taxon>
        <taxon>Cytophagia</taxon>
        <taxon>Cytophagales</taxon>
        <taxon>Hymenobacteraceae</taxon>
        <taxon>Adhaeribacter</taxon>
    </lineage>
</organism>
<accession>A0A7L7LE93</accession>
<dbReference type="PANTHER" id="PTHR47683">
    <property type="entry name" value="PSEUDOURIDINE SYNTHASE FAMILY PROTEIN-RELATED"/>
    <property type="match status" value="1"/>
</dbReference>
<dbReference type="EC" id="5.4.99.-" evidence="4"/>
<dbReference type="AlphaFoldDB" id="A0A7L7LE93"/>
<dbReference type="CDD" id="cd00165">
    <property type="entry name" value="S4"/>
    <property type="match status" value="1"/>
</dbReference>
<feature type="region of interest" description="Disordered" evidence="5">
    <location>
        <begin position="1"/>
        <end position="360"/>
    </location>
</feature>
<evidence type="ECO:0000313" key="7">
    <source>
        <dbReference type="EMBL" id="QMU31158.1"/>
    </source>
</evidence>
<dbReference type="PROSITE" id="PS50889">
    <property type="entry name" value="S4"/>
    <property type="match status" value="1"/>
</dbReference>
<keyword evidence="8" id="KW-1185">Reference proteome</keyword>
<feature type="domain" description="RNA-binding S4" evidence="6">
    <location>
        <begin position="361"/>
        <end position="422"/>
    </location>
</feature>
<dbReference type="RefSeq" id="WP_182413595.1">
    <property type="nucleotide sequence ID" value="NZ_CP055153.1"/>
</dbReference>
<dbReference type="NCBIfam" id="TIGR00093">
    <property type="entry name" value="pseudouridine synthase"/>
    <property type="match status" value="1"/>
</dbReference>
<dbReference type="EMBL" id="CP055153">
    <property type="protein sequence ID" value="QMU31158.1"/>
    <property type="molecule type" value="Genomic_DNA"/>
</dbReference>
<keyword evidence="2 4" id="KW-0413">Isomerase</keyword>
<protein>
    <recommendedName>
        <fullName evidence="4">Pseudouridine synthase</fullName>
        <ecNumber evidence="4">5.4.99.-</ecNumber>
    </recommendedName>
</protein>
<proteinExistence type="inferred from homology"/>
<dbReference type="InterPro" id="IPR020103">
    <property type="entry name" value="PsdUridine_synth_cat_dom_sf"/>
</dbReference>
<reference evidence="7 8" key="1">
    <citation type="submission" date="2020-06" db="EMBL/GenBank/DDBJ databases">
        <authorList>
            <person name="Hwang Y.J."/>
        </authorList>
    </citation>
    <scope>NUCLEOTIDE SEQUENCE [LARGE SCALE GENOMIC DNA]</scope>
    <source>
        <strain evidence="7 8">KUDC8001</strain>
    </source>
</reference>
<dbReference type="InterPro" id="IPR000748">
    <property type="entry name" value="PsdUridine_synth_RsuA/RluB/E/F"/>
</dbReference>
<feature type="compositionally biased region" description="Basic and acidic residues" evidence="5">
    <location>
        <begin position="234"/>
        <end position="288"/>
    </location>
</feature>
<dbReference type="InterPro" id="IPR050343">
    <property type="entry name" value="RsuA_PseudoU_synthase"/>
</dbReference>
<dbReference type="CDD" id="cd02870">
    <property type="entry name" value="PseudoU_synth_RsuA_like"/>
    <property type="match status" value="1"/>
</dbReference>
<feature type="compositionally biased region" description="Basic and acidic residues" evidence="5">
    <location>
        <begin position="294"/>
        <end position="356"/>
    </location>
</feature>
<feature type="compositionally biased region" description="Polar residues" evidence="5">
    <location>
        <begin position="100"/>
        <end position="117"/>
    </location>
</feature>
<dbReference type="PROSITE" id="PS01149">
    <property type="entry name" value="PSI_RSU"/>
    <property type="match status" value="1"/>
</dbReference>
<name>A0A7L7LE93_9BACT</name>
<evidence type="ECO:0000256" key="3">
    <source>
        <dbReference type="PROSITE-ProRule" id="PRU00182"/>
    </source>
</evidence>
<dbReference type="Pfam" id="PF01479">
    <property type="entry name" value="S4"/>
    <property type="match status" value="1"/>
</dbReference>
<feature type="compositionally biased region" description="Polar residues" evidence="5">
    <location>
        <begin position="221"/>
        <end position="232"/>
    </location>
</feature>
<feature type="compositionally biased region" description="Polar residues" evidence="5">
    <location>
        <begin position="57"/>
        <end position="73"/>
    </location>
</feature>
<evidence type="ECO:0000313" key="8">
    <source>
        <dbReference type="Proteomes" id="UP000514509"/>
    </source>
</evidence>